<evidence type="ECO:0000256" key="1">
    <source>
        <dbReference type="SAM" id="Phobius"/>
    </source>
</evidence>
<dbReference type="RefSeq" id="WP_159091578.1">
    <property type="nucleotide sequence ID" value="NZ_BAAAVZ010000002.1"/>
</dbReference>
<proteinExistence type="predicted"/>
<keyword evidence="1" id="KW-0472">Membrane</keyword>
<keyword evidence="1" id="KW-1133">Transmembrane helix</keyword>
<dbReference type="Proteomes" id="UP000539538">
    <property type="component" value="Unassembled WGS sequence"/>
</dbReference>
<comment type="caution">
    <text evidence="2">The sequence shown here is derived from an EMBL/GenBank/DDBJ whole genome shotgun (WGS) entry which is preliminary data.</text>
</comment>
<protein>
    <submittedName>
        <fullName evidence="2">Uncharacterized protein</fullName>
    </submittedName>
</protein>
<feature type="transmembrane region" description="Helical" evidence="1">
    <location>
        <begin position="34"/>
        <end position="55"/>
    </location>
</feature>
<dbReference type="EMBL" id="JACHOT010000002">
    <property type="protein sequence ID" value="MBB4650732.1"/>
    <property type="molecule type" value="Genomic_DNA"/>
</dbReference>
<gene>
    <name evidence="2" type="ORF">GGQ99_002487</name>
</gene>
<sequence length="57" mass="6266">MLRTHIPDRFVSSEVADTVGQQDRPVTGHTEPFMFTRLFFVTGVLLASLALAAMLSS</sequence>
<keyword evidence="3" id="KW-1185">Reference proteome</keyword>
<name>A0ABR6L1Q7_9HYPH</name>
<organism evidence="2 3">
    <name type="scientific">Aminobacter niigataensis</name>
    <dbReference type="NCBI Taxonomy" id="83265"/>
    <lineage>
        <taxon>Bacteria</taxon>
        <taxon>Pseudomonadati</taxon>
        <taxon>Pseudomonadota</taxon>
        <taxon>Alphaproteobacteria</taxon>
        <taxon>Hyphomicrobiales</taxon>
        <taxon>Phyllobacteriaceae</taxon>
        <taxon>Aminobacter</taxon>
    </lineage>
</organism>
<evidence type="ECO:0000313" key="3">
    <source>
        <dbReference type="Proteomes" id="UP000539538"/>
    </source>
</evidence>
<reference evidence="2 3" key="1">
    <citation type="submission" date="2020-08" db="EMBL/GenBank/DDBJ databases">
        <title>Genomic Encyclopedia of Type Strains, Phase IV (KMG-IV): sequencing the most valuable type-strain genomes for metagenomic binning, comparative biology and taxonomic classification.</title>
        <authorList>
            <person name="Goeker M."/>
        </authorList>
    </citation>
    <scope>NUCLEOTIDE SEQUENCE [LARGE SCALE GENOMIC DNA]</scope>
    <source>
        <strain evidence="2 3">DSM 7050</strain>
    </source>
</reference>
<evidence type="ECO:0000313" key="2">
    <source>
        <dbReference type="EMBL" id="MBB4650732.1"/>
    </source>
</evidence>
<accession>A0ABR6L1Q7</accession>
<keyword evidence="1" id="KW-0812">Transmembrane</keyword>